<evidence type="ECO:0000256" key="4">
    <source>
        <dbReference type="ARBA" id="ARBA00022842"/>
    </source>
</evidence>
<evidence type="ECO:0000256" key="1">
    <source>
        <dbReference type="ARBA" id="ARBA00022722"/>
    </source>
</evidence>
<name>A0A7W5V3B5_9ACTN</name>
<dbReference type="EMBL" id="JACIBV010000001">
    <property type="protein sequence ID" value="MBB3728189.1"/>
    <property type="molecule type" value="Genomic_DNA"/>
</dbReference>
<dbReference type="PANTHER" id="PTHR35901">
    <property type="entry name" value="RIBONUCLEASE VAPC3"/>
    <property type="match status" value="1"/>
</dbReference>
<dbReference type="Pfam" id="PF01850">
    <property type="entry name" value="PIN"/>
    <property type="match status" value="1"/>
</dbReference>
<keyword evidence="7" id="KW-1185">Reference proteome</keyword>
<evidence type="ECO:0000256" key="3">
    <source>
        <dbReference type="ARBA" id="ARBA00022801"/>
    </source>
</evidence>
<reference evidence="6 7" key="1">
    <citation type="submission" date="2020-08" db="EMBL/GenBank/DDBJ databases">
        <title>Sequencing the genomes of 1000 actinobacteria strains.</title>
        <authorList>
            <person name="Klenk H.-P."/>
        </authorList>
    </citation>
    <scope>NUCLEOTIDE SEQUENCE [LARGE SCALE GENOMIC DNA]</scope>
    <source>
        <strain evidence="6 7">DSM 44320</strain>
    </source>
</reference>
<evidence type="ECO:0000313" key="6">
    <source>
        <dbReference type="EMBL" id="MBB3728189.1"/>
    </source>
</evidence>
<dbReference type="AlphaFoldDB" id="A0A7W5V3B5"/>
<dbReference type="GO" id="GO:0046872">
    <property type="term" value="F:metal ion binding"/>
    <property type="evidence" value="ECO:0007669"/>
    <property type="project" value="UniProtKB-KW"/>
</dbReference>
<organism evidence="6 7">
    <name type="scientific">Nonomuraea dietziae</name>
    <dbReference type="NCBI Taxonomy" id="65515"/>
    <lineage>
        <taxon>Bacteria</taxon>
        <taxon>Bacillati</taxon>
        <taxon>Actinomycetota</taxon>
        <taxon>Actinomycetes</taxon>
        <taxon>Streptosporangiales</taxon>
        <taxon>Streptosporangiaceae</taxon>
        <taxon>Nonomuraea</taxon>
    </lineage>
</organism>
<dbReference type="GeneID" id="95390438"/>
<gene>
    <name evidence="6" type="ORF">FHR33_004049</name>
</gene>
<keyword evidence="4" id="KW-0460">Magnesium</keyword>
<dbReference type="RefSeq" id="WP_183649790.1">
    <property type="nucleotide sequence ID" value="NZ_BAAAXX010000022.1"/>
</dbReference>
<dbReference type="GO" id="GO:0004518">
    <property type="term" value="F:nuclease activity"/>
    <property type="evidence" value="ECO:0007669"/>
    <property type="project" value="UniProtKB-KW"/>
</dbReference>
<sequence>MLVIDASAMVEALTSDPADIPDLISRLRGAEWMSAPFLIDYEVHNVLRKMTFRGDISEELAEESRHAFRNLRISRHAMTEDMANRVWELRKNASAYDASYVALAETLGVPLITTERRLAEGLKGLASIDIESYA</sequence>
<dbReference type="CDD" id="cd09873">
    <property type="entry name" value="PIN_Pae0151-like"/>
    <property type="match status" value="1"/>
</dbReference>
<evidence type="ECO:0000259" key="5">
    <source>
        <dbReference type="Pfam" id="PF01850"/>
    </source>
</evidence>
<dbReference type="Proteomes" id="UP000579945">
    <property type="component" value="Unassembled WGS sequence"/>
</dbReference>
<accession>A0A7W5V3B5</accession>
<dbReference type="InterPro" id="IPR051619">
    <property type="entry name" value="TypeII_TA_RNase_PINc/VapC"/>
</dbReference>
<dbReference type="Gene3D" id="3.40.50.1010">
    <property type="entry name" value="5'-nuclease"/>
    <property type="match status" value="1"/>
</dbReference>
<feature type="domain" description="PIN" evidence="5">
    <location>
        <begin position="3"/>
        <end position="119"/>
    </location>
</feature>
<dbReference type="GO" id="GO:0016787">
    <property type="term" value="F:hydrolase activity"/>
    <property type="evidence" value="ECO:0007669"/>
    <property type="project" value="UniProtKB-KW"/>
</dbReference>
<dbReference type="PANTHER" id="PTHR35901:SF1">
    <property type="entry name" value="EXONUCLEASE VAPC9"/>
    <property type="match status" value="1"/>
</dbReference>
<comment type="caution">
    <text evidence="6">The sequence shown here is derived from an EMBL/GenBank/DDBJ whole genome shotgun (WGS) entry which is preliminary data.</text>
</comment>
<dbReference type="InterPro" id="IPR029060">
    <property type="entry name" value="PIN-like_dom_sf"/>
</dbReference>
<keyword evidence="1" id="KW-0540">Nuclease</keyword>
<evidence type="ECO:0000256" key="2">
    <source>
        <dbReference type="ARBA" id="ARBA00022723"/>
    </source>
</evidence>
<proteinExistence type="predicted"/>
<protein>
    <submittedName>
        <fullName evidence="6">Putative nucleic acid-binding protein</fullName>
    </submittedName>
</protein>
<keyword evidence="2" id="KW-0479">Metal-binding</keyword>
<dbReference type="InterPro" id="IPR002716">
    <property type="entry name" value="PIN_dom"/>
</dbReference>
<evidence type="ECO:0000313" key="7">
    <source>
        <dbReference type="Proteomes" id="UP000579945"/>
    </source>
</evidence>
<dbReference type="SUPFAM" id="SSF88723">
    <property type="entry name" value="PIN domain-like"/>
    <property type="match status" value="1"/>
</dbReference>
<keyword evidence="3" id="KW-0378">Hydrolase</keyword>
<dbReference type="InterPro" id="IPR044153">
    <property type="entry name" value="PIN_Pae0151-like"/>
</dbReference>